<dbReference type="Gene3D" id="3.40.630.30">
    <property type="match status" value="1"/>
</dbReference>
<dbReference type="CDD" id="cd04301">
    <property type="entry name" value="NAT_SF"/>
    <property type="match status" value="1"/>
</dbReference>
<dbReference type="Proteomes" id="UP000010847">
    <property type="component" value="Chromosome"/>
</dbReference>
<dbReference type="InterPro" id="IPR016181">
    <property type="entry name" value="Acyl_CoA_acyltransferase"/>
</dbReference>
<dbReference type="Pfam" id="PF13302">
    <property type="entry name" value="Acetyltransf_3"/>
    <property type="match status" value="1"/>
</dbReference>
<dbReference type="GO" id="GO:0016747">
    <property type="term" value="F:acyltransferase activity, transferring groups other than amino-acyl groups"/>
    <property type="evidence" value="ECO:0007669"/>
    <property type="project" value="InterPro"/>
</dbReference>
<dbReference type="PROSITE" id="PS51186">
    <property type="entry name" value="GNAT"/>
    <property type="match status" value="1"/>
</dbReference>
<evidence type="ECO:0000313" key="3">
    <source>
        <dbReference type="Proteomes" id="UP000010847"/>
    </source>
</evidence>
<protein>
    <submittedName>
        <fullName evidence="2">Acetyltransferase</fullName>
    </submittedName>
</protein>
<accession>W0ECF8</accession>
<keyword evidence="2" id="KW-0808">Transferase</keyword>
<dbReference type="InterPro" id="IPR000182">
    <property type="entry name" value="GNAT_dom"/>
</dbReference>
<dbReference type="HOGENOM" id="CLU_013985_3_2_9"/>
<dbReference type="OrthoDB" id="9795206at2"/>
<evidence type="ECO:0000313" key="2">
    <source>
        <dbReference type="EMBL" id="AHF06894.1"/>
    </source>
</evidence>
<dbReference type="PANTHER" id="PTHR43415">
    <property type="entry name" value="SPERMIDINE N(1)-ACETYLTRANSFERASE"/>
    <property type="match status" value="1"/>
</dbReference>
<feature type="domain" description="N-acetyltransferase" evidence="1">
    <location>
        <begin position="7"/>
        <end position="171"/>
    </location>
</feature>
<proteinExistence type="predicted"/>
<keyword evidence="3" id="KW-1185">Reference proteome</keyword>
<reference evidence="2 3" key="1">
    <citation type="submission" date="2013-12" db="EMBL/GenBank/DDBJ databases">
        <authorList>
            <consortium name="DOE Joint Genome Institute"/>
            <person name="Smidt H."/>
            <person name="Huntemann M."/>
            <person name="Han J."/>
            <person name="Chen A."/>
            <person name="Kyrpides N."/>
            <person name="Mavromatis K."/>
            <person name="Markowitz V."/>
            <person name="Palaniappan K."/>
            <person name="Ivanova N."/>
            <person name="Schaumberg A."/>
            <person name="Pati A."/>
            <person name="Liolios K."/>
            <person name="Nordberg H.P."/>
            <person name="Cantor M.N."/>
            <person name="Hua S.X."/>
            <person name="Woyke T."/>
        </authorList>
    </citation>
    <scope>NUCLEOTIDE SEQUENCE [LARGE SCALE GENOMIC DNA]</scope>
    <source>
        <strain evidence="3">DSM 15288</strain>
    </source>
</reference>
<gene>
    <name evidence="2" type="ORF">DESME_07305</name>
</gene>
<dbReference type="PANTHER" id="PTHR43415:SF3">
    <property type="entry name" value="GNAT-FAMILY ACETYLTRANSFERASE"/>
    <property type="match status" value="1"/>
</dbReference>
<dbReference type="EMBL" id="CP007032">
    <property type="protein sequence ID" value="AHF06894.1"/>
    <property type="molecule type" value="Genomic_DNA"/>
</dbReference>
<dbReference type="KEGG" id="dmt:DESME_07305"/>
<dbReference type="SUPFAM" id="SSF55729">
    <property type="entry name" value="Acyl-CoA N-acyltransferases (Nat)"/>
    <property type="match status" value="1"/>
</dbReference>
<dbReference type="STRING" id="871968.DESME_07305"/>
<evidence type="ECO:0000259" key="1">
    <source>
        <dbReference type="PROSITE" id="PS51186"/>
    </source>
</evidence>
<dbReference type="AlphaFoldDB" id="W0ECF8"/>
<dbReference type="RefSeq" id="WP_025248711.1">
    <property type="nucleotide sequence ID" value="NZ_CP007032.1"/>
</dbReference>
<name>W0ECF8_9FIRM</name>
<sequence>MLKGHKTLIRPLDSDDIELFYQWYNDQEVNLWSSGAWPLNTLLSKDELEGRFFDPDSDEHRYAITNLQHELIGTLGFREVNIPAQSATLFIVIGDKNHWGQGYGTDALKTFLHFLFGQWNFHRLSLDTWDGNLRAIKAYEKLGFVLEGKLRDAHFVEGQYHDAVIFGLLRSEFFNHS</sequence>
<dbReference type="eggNOG" id="COG1670">
    <property type="taxonomic scope" value="Bacteria"/>
</dbReference>
<organism evidence="2 3">
    <name type="scientific">Desulfitobacterium metallireducens DSM 15288</name>
    <dbReference type="NCBI Taxonomy" id="871968"/>
    <lineage>
        <taxon>Bacteria</taxon>
        <taxon>Bacillati</taxon>
        <taxon>Bacillota</taxon>
        <taxon>Clostridia</taxon>
        <taxon>Eubacteriales</taxon>
        <taxon>Desulfitobacteriaceae</taxon>
        <taxon>Desulfitobacterium</taxon>
    </lineage>
</organism>